<reference evidence="2 3" key="1">
    <citation type="submission" date="2019-01" db="EMBL/GenBank/DDBJ databases">
        <title>Genome sequence of Bacillus glycinifermentans SRCM103574.</title>
        <authorList>
            <person name="Kong H.-J."/>
            <person name="Jeong S.-Y."/>
            <person name="Jeong D.-Y."/>
        </authorList>
    </citation>
    <scope>NUCLEOTIDE SEQUENCE [LARGE SCALE GENOMIC DNA]</scope>
    <source>
        <strain evidence="2 3">SRCM103574</strain>
    </source>
</reference>
<evidence type="ECO:0000313" key="3">
    <source>
        <dbReference type="Proteomes" id="UP000288675"/>
    </source>
</evidence>
<dbReference type="EMBL" id="JARRTL010000019">
    <property type="protein sequence ID" value="MEC0486576.1"/>
    <property type="molecule type" value="Genomic_DNA"/>
</dbReference>
<evidence type="ECO:0000313" key="1">
    <source>
        <dbReference type="EMBL" id="MEC0486576.1"/>
    </source>
</evidence>
<organism evidence="2 3">
    <name type="scientific">Bacillus glycinifermentans</name>
    <dbReference type="NCBI Taxonomy" id="1664069"/>
    <lineage>
        <taxon>Bacteria</taxon>
        <taxon>Bacillati</taxon>
        <taxon>Bacillota</taxon>
        <taxon>Bacilli</taxon>
        <taxon>Bacillales</taxon>
        <taxon>Bacillaceae</taxon>
        <taxon>Bacillus</taxon>
    </lineage>
</organism>
<gene>
    <name evidence="2" type="ORF">EQZ20_12395</name>
    <name evidence="1" type="ORF">P8828_17460</name>
</gene>
<protein>
    <submittedName>
        <fullName evidence="2">Motility protein</fullName>
    </submittedName>
    <submittedName>
        <fullName evidence="1">YjfB family protein</fullName>
    </submittedName>
</protein>
<evidence type="ECO:0000313" key="4">
    <source>
        <dbReference type="Proteomes" id="UP001341297"/>
    </source>
</evidence>
<sequence>MDIAALSVAMSQSSLAQNVNISLTKTAMDTAKQNAEQLIDAIQAPHPVSGHHIDLKG</sequence>
<dbReference type="Pfam" id="PF14070">
    <property type="entry name" value="YjfB_motility"/>
    <property type="match status" value="1"/>
</dbReference>
<keyword evidence="4" id="KW-1185">Reference proteome</keyword>
<dbReference type="Proteomes" id="UP000288675">
    <property type="component" value="Chromosome"/>
</dbReference>
<name>A0AAJ4D370_9BACI</name>
<dbReference type="Proteomes" id="UP001341297">
    <property type="component" value="Unassembled WGS sequence"/>
</dbReference>
<accession>A0AAJ4D370</accession>
<evidence type="ECO:0000313" key="2">
    <source>
        <dbReference type="EMBL" id="QAT65622.1"/>
    </source>
</evidence>
<dbReference type="InterPro" id="IPR025906">
    <property type="entry name" value="YjfB_motility"/>
</dbReference>
<proteinExistence type="predicted"/>
<dbReference type="AlphaFoldDB" id="A0AAJ4D370"/>
<reference evidence="1 4" key="2">
    <citation type="submission" date="2023-03" db="EMBL/GenBank/DDBJ databases">
        <title>Agriculturally important microbes genome sequencing.</title>
        <authorList>
            <person name="Dunlap C."/>
        </authorList>
    </citation>
    <scope>NUCLEOTIDE SEQUENCE [LARGE SCALE GENOMIC DNA]</scope>
    <source>
        <strain evidence="1 4">CBP-3203</strain>
    </source>
</reference>
<dbReference type="EMBL" id="CP035232">
    <property type="protein sequence ID" value="QAT65622.1"/>
    <property type="molecule type" value="Genomic_DNA"/>
</dbReference>